<organism evidence="1 2">
    <name type="scientific">Imtechella halotolerans K1</name>
    <dbReference type="NCBI Taxonomy" id="946077"/>
    <lineage>
        <taxon>Bacteria</taxon>
        <taxon>Pseudomonadati</taxon>
        <taxon>Bacteroidota</taxon>
        <taxon>Flavobacteriia</taxon>
        <taxon>Flavobacteriales</taxon>
        <taxon>Flavobacteriaceae</taxon>
        <taxon>Imtechella</taxon>
    </lineage>
</organism>
<proteinExistence type="predicted"/>
<gene>
    <name evidence="1" type="ORF">W5A_01710</name>
</gene>
<comment type="caution">
    <text evidence="1">The sequence shown here is derived from an EMBL/GenBank/DDBJ whole genome shotgun (WGS) entry which is preliminary data.</text>
</comment>
<dbReference type="STRING" id="946077.W5A_01710"/>
<accession>I0WJY3</accession>
<keyword evidence="2" id="KW-1185">Reference proteome</keyword>
<dbReference type="EMBL" id="AJJU01000002">
    <property type="protein sequence ID" value="EID76699.1"/>
    <property type="molecule type" value="Genomic_DNA"/>
</dbReference>
<evidence type="ECO:0000313" key="2">
    <source>
        <dbReference type="Proteomes" id="UP000005938"/>
    </source>
</evidence>
<dbReference type="RefSeq" id="WP_008236756.1">
    <property type="nucleotide sequence ID" value="NZ_AJJU01000002.1"/>
</dbReference>
<reference evidence="1 2" key="1">
    <citation type="journal article" date="2012" name="J. Bacteriol.">
        <title>Genome Sequence of the Halotolerant Bacterium Imtechella halotolerans K1T.</title>
        <authorList>
            <person name="Kumar S."/>
            <person name="Vikram S."/>
            <person name="Subramanian S."/>
            <person name="Raghava G.P."/>
            <person name="Pinnaka A.K."/>
        </authorList>
    </citation>
    <scope>NUCLEOTIDE SEQUENCE [LARGE SCALE GENOMIC DNA]</scope>
    <source>
        <strain evidence="1 2">K1</strain>
    </source>
</reference>
<name>I0WJY3_9FLAO</name>
<evidence type="ECO:0000313" key="1">
    <source>
        <dbReference type="EMBL" id="EID76699.1"/>
    </source>
</evidence>
<dbReference type="eggNOG" id="ENOG5032Y7Y">
    <property type="taxonomic scope" value="Bacteria"/>
</dbReference>
<dbReference type="Proteomes" id="UP000005938">
    <property type="component" value="Unassembled WGS sequence"/>
</dbReference>
<dbReference type="OrthoDB" id="1450221at2"/>
<sequence length="82" mass="9620">MKNSTNQFNRFLGKTICKTVGHQYVKTKNITHHIKEYECKVCKCQATNDIKGNVISLSPQLREINETLQYLYQKRHAYKLTS</sequence>
<protein>
    <recommendedName>
        <fullName evidence="3">Transposase</fullName>
    </recommendedName>
</protein>
<dbReference type="AlphaFoldDB" id="I0WJY3"/>
<evidence type="ECO:0008006" key="3">
    <source>
        <dbReference type="Google" id="ProtNLM"/>
    </source>
</evidence>